<evidence type="ECO:0000313" key="3">
    <source>
        <dbReference type="Proteomes" id="UP000002219"/>
    </source>
</evidence>
<name>D7B6D7_NOCDD</name>
<dbReference type="SMART" id="SM00460">
    <property type="entry name" value="TGc"/>
    <property type="match status" value="1"/>
</dbReference>
<dbReference type="SUPFAM" id="SSF54001">
    <property type="entry name" value="Cysteine proteinases"/>
    <property type="match status" value="1"/>
</dbReference>
<dbReference type="InterPro" id="IPR038765">
    <property type="entry name" value="Papain-like_cys_pep_sf"/>
</dbReference>
<dbReference type="Pfam" id="PF01841">
    <property type="entry name" value="Transglut_core"/>
    <property type="match status" value="1"/>
</dbReference>
<keyword evidence="3" id="KW-1185">Reference proteome</keyword>
<accession>D7B6D7</accession>
<protein>
    <submittedName>
        <fullName evidence="2">Transglutaminase domain protein</fullName>
    </submittedName>
</protein>
<dbReference type="STRING" id="446468.Ndas_1975"/>
<organism evidence="2 3">
    <name type="scientific">Nocardiopsis dassonvillei (strain ATCC 23218 / DSM 43111 / CIP 107115 / JCM 7437 / KCTC 9190 / NBRC 14626 / NCTC 10488 / NRRL B-5397 / IMRU 509)</name>
    <name type="common">Actinomadura dassonvillei</name>
    <dbReference type="NCBI Taxonomy" id="446468"/>
    <lineage>
        <taxon>Bacteria</taxon>
        <taxon>Bacillati</taxon>
        <taxon>Actinomycetota</taxon>
        <taxon>Actinomycetes</taxon>
        <taxon>Streptosporangiales</taxon>
        <taxon>Nocardiopsidaceae</taxon>
        <taxon>Nocardiopsis</taxon>
    </lineage>
</organism>
<dbReference type="KEGG" id="nda:Ndas_1975"/>
<sequence length="297" mass="32164">MSAVDVDRWAAHTPYSDPGRHAGVLAGLPGDVAGLGRVLRGVVTHYRGGGQVFTGARLAEIDHRWVEAMLATDQARCPGPWTRPRARPLVGCCRDFALVTVAALRERGVAARTRVGFASYLHEGFGTDHVVSEYWDGGRWVWADTQLDPAGSWPVDVLDLPRAPAARGAVFASAAQVWLAHRAGEVDADRYGVHPDLPWRGAGFVRAYVLLELAHRQGEEVLLWDTWEAMQAEDDGVFDEVARLLVAADGGDGAAERELACRYARGGRLNPGGRVLCASPSGFVGWVDLERRVVEPG</sequence>
<feature type="domain" description="Transglutaminase-like" evidence="1">
    <location>
        <begin position="85"/>
        <end position="147"/>
    </location>
</feature>
<gene>
    <name evidence="2" type="ordered locus">Ndas_1975</name>
</gene>
<dbReference type="GeneID" id="91484566"/>
<dbReference type="eggNOG" id="COG1305">
    <property type="taxonomic scope" value="Bacteria"/>
</dbReference>
<dbReference type="AlphaFoldDB" id="D7B6D7"/>
<dbReference type="Gene3D" id="3.10.620.30">
    <property type="match status" value="1"/>
</dbReference>
<dbReference type="EMBL" id="CP002040">
    <property type="protein sequence ID" value="ADH67402.1"/>
    <property type="molecule type" value="Genomic_DNA"/>
</dbReference>
<dbReference type="HOGENOM" id="CLU_064712_1_0_11"/>
<dbReference type="Proteomes" id="UP000002219">
    <property type="component" value="Chromosome 1"/>
</dbReference>
<evidence type="ECO:0000259" key="1">
    <source>
        <dbReference type="SMART" id="SM00460"/>
    </source>
</evidence>
<dbReference type="RefSeq" id="WP_013153009.1">
    <property type="nucleotide sequence ID" value="NC_014210.1"/>
</dbReference>
<evidence type="ECO:0000313" key="2">
    <source>
        <dbReference type="EMBL" id="ADH67402.1"/>
    </source>
</evidence>
<dbReference type="InterPro" id="IPR002931">
    <property type="entry name" value="Transglutaminase-like"/>
</dbReference>
<proteinExistence type="predicted"/>
<reference evidence="2 3" key="1">
    <citation type="journal article" date="2010" name="Stand. Genomic Sci.">
        <title>Complete genome sequence of Nocardiopsis dassonvillei type strain (IMRU 509).</title>
        <authorList>
            <person name="Sun H."/>
            <person name="Lapidus A."/>
            <person name="Nolan M."/>
            <person name="Lucas S."/>
            <person name="Del Rio T.G."/>
            <person name="Tice H."/>
            <person name="Cheng J.F."/>
            <person name="Tapia R."/>
            <person name="Han C."/>
            <person name="Goodwin L."/>
            <person name="Pitluck S."/>
            <person name="Pagani I."/>
            <person name="Ivanova N."/>
            <person name="Mavromatis K."/>
            <person name="Mikhailova N."/>
            <person name="Pati A."/>
            <person name="Chen A."/>
            <person name="Palaniappan K."/>
            <person name="Land M."/>
            <person name="Hauser L."/>
            <person name="Chang Y.J."/>
            <person name="Jeffries C.D."/>
            <person name="Djao O.D."/>
            <person name="Rohde M."/>
            <person name="Sikorski J."/>
            <person name="Goker M."/>
            <person name="Woyke T."/>
            <person name="Bristow J."/>
            <person name="Eisen J.A."/>
            <person name="Markowitz V."/>
            <person name="Hugenholtz P."/>
            <person name="Kyrpides N.C."/>
            <person name="Klenk H.P."/>
        </authorList>
    </citation>
    <scope>NUCLEOTIDE SEQUENCE [LARGE SCALE GENOMIC DNA]</scope>
    <source>
        <strain evidence="3">ATCC 23218 / DSM 43111 / CIP 107115 / JCM 7437 / KCTC 9190 / NBRC 14626 / NCTC 10488 / NRRL B-5397 / IMRU 509</strain>
    </source>
</reference>
<dbReference type="OrthoDB" id="148799at2"/>